<organism evidence="2 3">
    <name type="scientific">Paenibacillus peoriae</name>
    <dbReference type="NCBI Taxonomy" id="59893"/>
    <lineage>
        <taxon>Bacteria</taxon>
        <taxon>Bacillati</taxon>
        <taxon>Bacillota</taxon>
        <taxon>Bacilli</taxon>
        <taxon>Bacillales</taxon>
        <taxon>Paenibacillaceae</taxon>
        <taxon>Paenibacillus</taxon>
    </lineage>
</organism>
<gene>
    <name evidence="2" type="ORF">IAQ67_09360</name>
</gene>
<reference evidence="2 3" key="1">
    <citation type="submission" date="2020-09" db="EMBL/GenBank/DDBJ databases">
        <title>Characterization of Paenibacillus peoriae strain ZF390 with broad-spectrum antimicrobial activity as a potential biocontrol agent.</title>
        <authorList>
            <person name="Li L."/>
            <person name="Zhao Y."/>
            <person name="Li B."/>
            <person name="Xie X."/>
        </authorList>
    </citation>
    <scope>NUCLEOTIDE SEQUENCE [LARGE SCALE GENOMIC DNA]</scope>
    <source>
        <strain evidence="2 3">ZF390</strain>
    </source>
</reference>
<dbReference type="Gene3D" id="3.40.630.30">
    <property type="match status" value="1"/>
</dbReference>
<dbReference type="InterPro" id="IPR051531">
    <property type="entry name" value="N-acetyltransferase"/>
</dbReference>
<dbReference type="GO" id="GO:0016747">
    <property type="term" value="F:acyltransferase activity, transferring groups other than amino-acyl groups"/>
    <property type="evidence" value="ECO:0007669"/>
    <property type="project" value="InterPro"/>
</dbReference>
<evidence type="ECO:0000259" key="1">
    <source>
        <dbReference type="PROSITE" id="PS51186"/>
    </source>
</evidence>
<dbReference type="InterPro" id="IPR000182">
    <property type="entry name" value="GNAT_dom"/>
</dbReference>
<dbReference type="AlphaFoldDB" id="A0A7H0YDN7"/>
<dbReference type="EMBL" id="CP061172">
    <property type="protein sequence ID" value="QNR69195.1"/>
    <property type="molecule type" value="Genomic_DNA"/>
</dbReference>
<evidence type="ECO:0000313" key="3">
    <source>
        <dbReference type="Proteomes" id="UP000516384"/>
    </source>
</evidence>
<feature type="domain" description="N-acetyltransferase" evidence="1">
    <location>
        <begin position="25"/>
        <end position="171"/>
    </location>
</feature>
<dbReference type="PROSITE" id="PS51186">
    <property type="entry name" value="GNAT"/>
    <property type="match status" value="1"/>
</dbReference>
<dbReference type="RefSeq" id="WP_103047922.1">
    <property type="nucleotide sequence ID" value="NZ_CP061172.1"/>
</dbReference>
<dbReference type="PANTHER" id="PTHR43792:SF5">
    <property type="entry name" value="RIBOSOMAL-PROTEIN-SERINE ACETYLTRANSFERASE"/>
    <property type="match status" value="1"/>
</dbReference>
<protein>
    <submittedName>
        <fullName evidence="2">GNAT family N-acetyltransferase</fullName>
    </submittedName>
</protein>
<dbReference type="InterPro" id="IPR016181">
    <property type="entry name" value="Acyl_CoA_acyltransferase"/>
</dbReference>
<dbReference type="CDD" id="cd04301">
    <property type="entry name" value="NAT_SF"/>
    <property type="match status" value="1"/>
</dbReference>
<dbReference type="Proteomes" id="UP000516384">
    <property type="component" value="Chromosome"/>
</dbReference>
<proteinExistence type="predicted"/>
<name>A0A7H0YDN7_9BACL</name>
<dbReference type="PANTHER" id="PTHR43792">
    <property type="entry name" value="GNAT FAMILY, PUTATIVE (AFU_ORTHOLOGUE AFUA_3G00765)-RELATED-RELATED"/>
    <property type="match status" value="1"/>
</dbReference>
<dbReference type="Pfam" id="PF13302">
    <property type="entry name" value="Acetyltransf_3"/>
    <property type="match status" value="1"/>
</dbReference>
<keyword evidence="2" id="KW-0808">Transferase</keyword>
<evidence type="ECO:0000313" key="2">
    <source>
        <dbReference type="EMBL" id="QNR69195.1"/>
    </source>
</evidence>
<sequence>MQFETNRLIIRDIGRSDWESIHTYTSLPEVTSYTAWGPNTEEDTKAYIEQVLASQQEQPRQDYELAVCLKNNGTLIGGVGIHVKDTNAEMGYVLNPDYQGKGYAAEAARALLDFGFSTLAVHRIYATCRPENKASEKVMQQIGMQREGLMREHWYYKGEFHDSYLYSILAEEYNRA</sequence>
<dbReference type="SUPFAM" id="SSF55729">
    <property type="entry name" value="Acyl-CoA N-acyltransferases (Nat)"/>
    <property type="match status" value="1"/>
</dbReference>
<accession>A0A7H0YDN7</accession>